<keyword evidence="1" id="KW-0732">Signal</keyword>
<dbReference type="EMBL" id="UYRS01019782">
    <property type="protein sequence ID" value="VDK46827.1"/>
    <property type="molecule type" value="Genomic_DNA"/>
</dbReference>
<evidence type="ECO:0000313" key="3">
    <source>
        <dbReference type="Proteomes" id="UP000282613"/>
    </source>
</evidence>
<sequence>MSRVRATLWPVGLYHHTLLFLLALAVAAPIPLPSACMRAVGGSGGMFYQPSVPSGCRDKLRGLAEEQRKVTRSTSVRLACIVRLTPSTTSPPPPPAPPPPPSAAAADVVCGWLRSRVAYNILQLSARVDNKLPAIATTVVRHRQCPLHLHFFLRFFTSSSSSSSPLLV</sequence>
<feature type="signal peptide" evidence="1">
    <location>
        <begin position="1"/>
        <end position="27"/>
    </location>
</feature>
<name>A0A0R3WGF1_TAEAS</name>
<organism evidence="4">
    <name type="scientific">Taenia asiatica</name>
    <name type="common">Asian tapeworm</name>
    <dbReference type="NCBI Taxonomy" id="60517"/>
    <lineage>
        <taxon>Eukaryota</taxon>
        <taxon>Metazoa</taxon>
        <taxon>Spiralia</taxon>
        <taxon>Lophotrochozoa</taxon>
        <taxon>Platyhelminthes</taxon>
        <taxon>Cestoda</taxon>
        <taxon>Eucestoda</taxon>
        <taxon>Cyclophyllidea</taxon>
        <taxon>Taeniidae</taxon>
        <taxon>Taenia</taxon>
    </lineage>
</organism>
<evidence type="ECO:0000313" key="4">
    <source>
        <dbReference type="WBParaSite" id="TASK_0000994401-mRNA-1"/>
    </source>
</evidence>
<accession>A0A0R3WGF1</accession>
<feature type="chain" id="PRO_5043132795" evidence="1">
    <location>
        <begin position="28"/>
        <end position="168"/>
    </location>
</feature>
<protein>
    <submittedName>
        <fullName evidence="2 4">Uncharacterized protein</fullName>
    </submittedName>
</protein>
<dbReference type="Proteomes" id="UP000282613">
    <property type="component" value="Unassembled WGS sequence"/>
</dbReference>
<proteinExistence type="predicted"/>
<reference evidence="4" key="1">
    <citation type="submission" date="2017-02" db="UniProtKB">
        <authorList>
            <consortium name="WormBaseParasite"/>
        </authorList>
    </citation>
    <scope>IDENTIFICATION</scope>
</reference>
<keyword evidence="3" id="KW-1185">Reference proteome</keyword>
<dbReference type="WBParaSite" id="TASK_0000994401-mRNA-1">
    <property type="protein sequence ID" value="TASK_0000994401-mRNA-1"/>
    <property type="gene ID" value="TASK_0000994401"/>
</dbReference>
<evidence type="ECO:0000313" key="2">
    <source>
        <dbReference type="EMBL" id="VDK46827.1"/>
    </source>
</evidence>
<dbReference type="AlphaFoldDB" id="A0A0R3WGF1"/>
<evidence type="ECO:0000256" key="1">
    <source>
        <dbReference type="SAM" id="SignalP"/>
    </source>
</evidence>
<reference evidence="2 3" key="2">
    <citation type="submission" date="2018-11" db="EMBL/GenBank/DDBJ databases">
        <authorList>
            <consortium name="Pathogen Informatics"/>
        </authorList>
    </citation>
    <scope>NUCLEOTIDE SEQUENCE [LARGE SCALE GENOMIC DNA]</scope>
</reference>
<gene>
    <name evidence="2" type="ORF">TASK_LOCUS9945</name>
</gene>